<protein>
    <submittedName>
        <fullName evidence="1">Uncharacterized protein</fullName>
    </submittedName>
</protein>
<comment type="caution">
    <text evidence="1">The sequence shown here is derived from an EMBL/GenBank/DDBJ whole genome shotgun (WGS) entry which is preliminary data.</text>
</comment>
<reference evidence="1 2" key="1">
    <citation type="journal article" date="2018" name="Front. Plant Sci.">
        <title>Red Clover (Trifolium pratense) and Zigzag Clover (T. medium) - A Picture of Genomic Similarities and Differences.</title>
        <authorList>
            <person name="Dluhosova J."/>
            <person name="Istvanek J."/>
            <person name="Nedelnik J."/>
            <person name="Repkova J."/>
        </authorList>
    </citation>
    <scope>NUCLEOTIDE SEQUENCE [LARGE SCALE GENOMIC DNA]</scope>
    <source>
        <strain evidence="2">cv. 10/8</strain>
        <tissue evidence="1">Leaf</tissue>
    </source>
</reference>
<dbReference type="AlphaFoldDB" id="A0A392VYG0"/>
<dbReference type="EMBL" id="LXQA011317526">
    <property type="protein sequence ID" value="MCI93017.1"/>
    <property type="molecule type" value="Genomic_DNA"/>
</dbReference>
<dbReference type="Proteomes" id="UP000265520">
    <property type="component" value="Unassembled WGS sequence"/>
</dbReference>
<feature type="non-terminal residue" evidence="1">
    <location>
        <position position="1"/>
    </location>
</feature>
<keyword evidence="2" id="KW-1185">Reference proteome</keyword>
<organism evidence="1 2">
    <name type="scientific">Trifolium medium</name>
    <dbReference type="NCBI Taxonomy" id="97028"/>
    <lineage>
        <taxon>Eukaryota</taxon>
        <taxon>Viridiplantae</taxon>
        <taxon>Streptophyta</taxon>
        <taxon>Embryophyta</taxon>
        <taxon>Tracheophyta</taxon>
        <taxon>Spermatophyta</taxon>
        <taxon>Magnoliopsida</taxon>
        <taxon>eudicotyledons</taxon>
        <taxon>Gunneridae</taxon>
        <taxon>Pentapetalae</taxon>
        <taxon>rosids</taxon>
        <taxon>fabids</taxon>
        <taxon>Fabales</taxon>
        <taxon>Fabaceae</taxon>
        <taxon>Papilionoideae</taxon>
        <taxon>50 kb inversion clade</taxon>
        <taxon>NPAAA clade</taxon>
        <taxon>Hologalegina</taxon>
        <taxon>IRL clade</taxon>
        <taxon>Trifolieae</taxon>
        <taxon>Trifolium</taxon>
    </lineage>
</organism>
<evidence type="ECO:0000313" key="1">
    <source>
        <dbReference type="EMBL" id="MCI93017.1"/>
    </source>
</evidence>
<sequence>HGGVTHITACFSGIRRSFSGAWCLQRSSTLHTDSLIHQSCVIGC</sequence>
<accession>A0A392VYG0</accession>
<proteinExistence type="predicted"/>
<name>A0A392VYG0_9FABA</name>
<evidence type="ECO:0000313" key="2">
    <source>
        <dbReference type="Proteomes" id="UP000265520"/>
    </source>
</evidence>